<protein>
    <submittedName>
        <fullName evidence="2">Phage holin family protein</fullName>
    </submittedName>
</protein>
<sequence length="135" mass="14082">MLDDGLPDNGHDGEAEFSAAEASYRGGSLSDDLIAIFDDGKTYVSAELAFQKSRMSFAADRGKSGALYGVVAFALLHLALVALVVGAIFALSPILSPWGATAVVVGALALCGIVFAMMAKSRFARMADAYAETRE</sequence>
<dbReference type="AlphaFoldDB" id="A0A6L7GFH9"/>
<evidence type="ECO:0000313" key="3">
    <source>
        <dbReference type="Proteomes" id="UP000473531"/>
    </source>
</evidence>
<proteinExistence type="predicted"/>
<name>A0A6L7GFH9_9SPHN</name>
<comment type="caution">
    <text evidence="2">The sequence shown here is derived from an EMBL/GenBank/DDBJ whole genome shotgun (WGS) entry which is preliminary data.</text>
</comment>
<keyword evidence="1" id="KW-1133">Transmembrane helix</keyword>
<feature type="transmembrane region" description="Helical" evidence="1">
    <location>
        <begin position="98"/>
        <end position="119"/>
    </location>
</feature>
<dbReference type="Pfam" id="PF07332">
    <property type="entry name" value="Phage_holin_3_6"/>
    <property type="match status" value="1"/>
</dbReference>
<feature type="transmembrane region" description="Helical" evidence="1">
    <location>
        <begin position="65"/>
        <end position="92"/>
    </location>
</feature>
<evidence type="ECO:0000256" key="1">
    <source>
        <dbReference type="SAM" id="Phobius"/>
    </source>
</evidence>
<reference evidence="2 3" key="1">
    <citation type="submission" date="2019-12" db="EMBL/GenBank/DDBJ databases">
        <title>Genomic-based taxomic classification of the family Erythrobacteraceae.</title>
        <authorList>
            <person name="Xu L."/>
        </authorList>
    </citation>
    <scope>NUCLEOTIDE SEQUENCE [LARGE SCALE GENOMIC DNA]</scope>
    <source>
        <strain evidence="2 3">KCTC 52259</strain>
    </source>
</reference>
<dbReference type="OrthoDB" id="7392290at2"/>
<dbReference type="InterPro" id="IPR009937">
    <property type="entry name" value="Phage_holin_3_6"/>
</dbReference>
<accession>A0A6L7GFH9</accession>
<keyword evidence="3" id="KW-1185">Reference proteome</keyword>
<organism evidence="2 3">
    <name type="scientific">Allopontixanthobacter confluentis</name>
    <dbReference type="NCBI Taxonomy" id="1849021"/>
    <lineage>
        <taxon>Bacteria</taxon>
        <taxon>Pseudomonadati</taxon>
        <taxon>Pseudomonadota</taxon>
        <taxon>Alphaproteobacteria</taxon>
        <taxon>Sphingomonadales</taxon>
        <taxon>Erythrobacteraceae</taxon>
        <taxon>Allopontixanthobacter</taxon>
    </lineage>
</organism>
<keyword evidence="1" id="KW-0812">Transmembrane</keyword>
<dbReference type="Proteomes" id="UP000473531">
    <property type="component" value="Unassembled WGS sequence"/>
</dbReference>
<gene>
    <name evidence="2" type="ORF">GRI44_04535</name>
</gene>
<evidence type="ECO:0000313" key="2">
    <source>
        <dbReference type="EMBL" id="MXP14014.1"/>
    </source>
</evidence>
<dbReference type="RefSeq" id="WP_160600228.1">
    <property type="nucleotide sequence ID" value="NZ_WTYU01000001.1"/>
</dbReference>
<keyword evidence="1" id="KW-0472">Membrane</keyword>
<dbReference type="EMBL" id="WTYU01000001">
    <property type="protein sequence ID" value="MXP14014.1"/>
    <property type="molecule type" value="Genomic_DNA"/>
</dbReference>